<keyword evidence="4 11" id="KW-0808">Transferase</keyword>
<dbReference type="GO" id="GO:0005886">
    <property type="term" value="C:plasma membrane"/>
    <property type="evidence" value="ECO:0007669"/>
    <property type="project" value="UniProtKB-SubCell"/>
</dbReference>
<dbReference type="Proteomes" id="UP000474757">
    <property type="component" value="Unassembled WGS sequence"/>
</dbReference>
<keyword evidence="8 11" id="KW-1133">Transmembrane helix</keyword>
<comment type="catalytic activity">
    <reaction evidence="11">
        <text>[GlcNAc-(1-&gt;4)-Mur2Ac(oyl-L-Ala-gamma-D-Glu-L-Lys-D-Ala-D-Ala)](n)-di-trans,octa-cis-undecaprenyl diphosphate + beta-D-GlcNAc-(1-&gt;4)-Mur2Ac(oyl-L-Ala-gamma-D-Glu-L-Lys-D-Ala-D-Ala)-di-trans,octa-cis-undecaprenyl diphosphate = [GlcNAc-(1-&gt;4)-Mur2Ac(oyl-L-Ala-gamma-D-Glu-L-Lys-D-Ala-D-Ala)](n+1)-di-trans,octa-cis-undecaprenyl diphosphate + di-trans,octa-cis-undecaprenyl diphosphate + H(+)</text>
        <dbReference type="Rhea" id="RHEA:23708"/>
        <dbReference type="Rhea" id="RHEA-COMP:9602"/>
        <dbReference type="Rhea" id="RHEA-COMP:9603"/>
        <dbReference type="ChEBI" id="CHEBI:15378"/>
        <dbReference type="ChEBI" id="CHEBI:58405"/>
        <dbReference type="ChEBI" id="CHEBI:60033"/>
        <dbReference type="ChEBI" id="CHEBI:78435"/>
        <dbReference type="EC" id="2.4.99.28"/>
    </reaction>
</comment>
<dbReference type="GO" id="GO:0009252">
    <property type="term" value="P:peptidoglycan biosynthetic process"/>
    <property type="evidence" value="ECO:0007669"/>
    <property type="project" value="UniProtKB-UniRule"/>
</dbReference>
<dbReference type="PANTHER" id="PTHR30400">
    <property type="entry name" value="MONOFUNCTIONAL BIOSYNTHETIC PEPTIDOGLYCAN TRANSGLYCOSYLASE"/>
    <property type="match status" value="1"/>
</dbReference>
<keyword evidence="9 11" id="KW-0472">Membrane</keyword>
<dbReference type="HAMAP" id="MF_00766">
    <property type="entry name" value="PGT_MtgA"/>
    <property type="match status" value="1"/>
</dbReference>
<comment type="similarity">
    <text evidence="11">Belongs to the glycosyltransferase 51 family.</text>
</comment>
<keyword evidence="10 11" id="KW-0961">Cell wall biogenesis/degradation</keyword>
<dbReference type="InterPro" id="IPR036950">
    <property type="entry name" value="PBP_transglycosylase"/>
</dbReference>
<keyword evidence="1 11" id="KW-1003">Cell membrane</keyword>
<dbReference type="InterPro" id="IPR011812">
    <property type="entry name" value="Pep_trsgly"/>
</dbReference>
<evidence type="ECO:0000256" key="2">
    <source>
        <dbReference type="ARBA" id="ARBA00022519"/>
    </source>
</evidence>
<evidence type="ECO:0000313" key="14">
    <source>
        <dbReference type="EMBL" id="NDV02907.1"/>
    </source>
</evidence>
<evidence type="ECO:0000256" key="10">
    <source>
        <dbReference type="ARBA" id="ARBA00023316"/>
    </source>
</evidence>
<keyword evidence="7 11" id="KW-0573">Peptidoglycan synthesis</keyword>
<protein>
    <recommendedName>
        <fullName evidence="11">Biosynthetic peptidoglycan transglycosylase</fullName>
        <ecNumber evidence="11">2.4.99.28</ecNumber>
    </recommendedName>
    <alternativeName>
        <fullName evidence="11">Glycan polymerase</fullName>
    </alternativeName>
    <alternativeName>
        <fullName evidence="11">Peptidoglycan glycosyltransferase MtgA</fullName>
        <shortName evidence="11">PGT</shortName>
    </alternativeName>
</protein>
<evidence type="ECO:0000256" key="1">
    <source>
        <dbReference type="ARBA" id="ARBA00022475"/>
    </source>
</evidence>
<dbReference type="NCBIfam" id="TIGR02070">
    <property type="entry name" value="mono_pep_trsgly"/>
    <property type="match status" value="1"/>
</dbReference>
<dbReference type="GO" id="GO:0071555">
    <property type="term" value="P:cell wall organization"/>
    <property type="evidence" value="ECO:0007669"/>
    <property type="project" value="UniProtKB-KW"/>
</dbReference>
<keyword evidence="3 11" id="KW-0328">Glycosyltransferase</keyword>
<comment type="caution">
    <text evidence="14">The sequence shown here is derived from an EMBL/GenBank/DDBJ whole genome shotgun (WGS) entry which is preliminary data.</text>
</comment>
<dbReference type="PANTHER" id="PTHR30400:SF0">
    <property type="entry name" value="BIOSYNTHETIC PEPTIDOGLYCAN TRANSGLYCOSYLASE"/>
    <property type="match status" value="1"/>
</dbReference>
<keyword evidence="5 11" id="KW-0812">Transmembrane</keyword>
<name>A0A6B2JWM4_9RHOB</name>
<dbReference type="GO" id="GO:0008955">
    <property type="term" value="F:peptidoglycan glycosyltransferase activity"/>
    <property type="evidence" value="ECO:0007669"/>
    <property type="project" value="UniProtKB-UniRule"/>
</dbReference>
<dbReference type="UniPathway" id="UPA00219"/>
<evidence type="ECO:0000256" key="7">
    <source>
        <dbReference type="ARBA" id="ARBA00022984"/>
    </source>
</evidence>
<reference evidence="14 15" key="1">
    <citation type="submission" date="2020-02" db="EMBL/GenBank/DDBJ databases">
        <title>Pseudoroseicyclus tamarix, sp. nov., isolated from offshore sediment of a Tamarix chinensis forest.</title>
        <authorList>
            <person name="Gai Y."/>
        </authorList>
    </citation>
    <scope>NUCLEOTIDE SEQUENCE [LARGE SCALE GENOMIC DNA]</scope>
    <source>
        <strain evidence="14 15">CLL3-39</strain>
    </source>
</reference>
<keyword evidence="6 11" id="KW-0133">Cell shape</keyword>
<sequence>MARAAKGERGGRGRRRRGEEGATPRRRIRPIRWLFGWIFRLALLAVVLLFAALGAYAVIDPPTTPYMLQERQRLGALQHEWVDMEEIAPVMARAAVAAEDANFCLHWGLDLDAIRIALEAGATRGASTISQQTVKNVYLWQGRSWLRKSLEAGITPLMEVIWSKERILEVYLNMIEFGPGIFGVGAAAEHYFGKPAANLTAGEAARLAAVLPSPQTRDAANLTTMMLRRAASIQDGAATIAGDGRAACF</sequence>
<accession>A0A6B2JWM4</accession>
<evidence type="ECO:0000256" key="4">
    <source>
        <dbReference type="ARBA" id="ARBA00022679"/>
    </source>
</evidence>
<dbReference type="EC" id="2.4.99.28" evidence="11"/>
<evidence type="ECO:0000256" key="6">
    <source>
        <dbReference type="ARBA" id="ARBA00022960"/>
    </source>
</evidence>
<comment type="subcellular location">
    <subcellularLocation>
        <location evidence="11">Cell inner membrane</location>
        <topology evidence="11">Single-pass membrane protein</topology>
    </subcellularLocation>
</comment>
<dbReference type="GO" id="GO:0016763">
    <property type="term" value="F:pentosyltransferase activity"/>
    <property type="evidence" value="ECO:0007669"/>
    <property type="project" value="InterPro"/>
</dbReference>
<dbReference type="Pfam" id="PF00912">
    <property type="entry name" value="Transgly"/>
    <property type="match status" value="1"/>
</dbReference>
<dbReference type="GO" id="GO:0008360">
    <property type="term" value="P:regulation of cell shape"/>
    <property type="evidence" value="ECO:0007669"/>
    <property type="project" value="UniProtKB-KW"/>
</dbReference>
<evidence type="ECO:0000313" key="15">
    <source>
        <dbReference type="Proteomes" id="UP000474757"/>
    </source>
</evidence>
<keyword evidence="15" id="KW-1185">Reference proteome</keyword>
<dbReference type="InterPro" id="IPR023346">
    <property type="entry name" value="Lysozyme-like_dom_sf"/>
</dbReference>
<dbReference type="Gene3D" id="1.10.3810.10">
    <property type="entry name" value="Biosynthetic peptidoglycan transglycosylase-like"/>
    <property type="match status" value="1"/>
</dbReference>
<gene>
    <name evidence="11 14" type="primary">mtgA</name>
    <name evidence="14" type="ORF">GZA08_18235</name>
</gene>
<dbReference type="InterPro" id="IPR001264">
    <property type="entry name" value="Glyco_trans_51"/>
</dbReference>
<feature type="transmembrane region" description="Helical" evidence="11">
    <location>
        <begin position="34"/>
        <end position="59"/>
    </location>
</feature>
<dbReference type="SUPFAM" id="SSF53955">
    <property type="entry name" value="Lysozyme-like"/>
    <property type="match status" value="1"/>
</dbReference>
<evidence type="ECO:0000256" key="8">
    <source>
        <dbReference type="ARBA" id="ARBA00022989"/>
    </source>
</evidence>
<dbReference type="EMBL" id="JAAGAB010000004">
    <property type="protein sequence ID" value="NDV02907.1"/>
    <property type="molecule type" value="Genomic_DNA"/>
</dbReference>
<organism evidence="14 15">
    <name type="scientific">Pseudoroseicyclus tamaricis</name>
    <dbReference type="NCBI Taxonomy" id="2705421"/>
    <lineage>
        <taxon>Bacteria</taxon>
        <taxon>Pseudomonadati</taxon>
        <taxon>Pseudomonadota</taxon>
        <taxon>Alphaproteobacteria</taxon>
        <taxon>Rhodobacterales</taxon>
        <taxon>Paracoccaceae</taxon>
        <taxon>Pseudoroseicyclus</taxon>
    </lineage>
</organism>
<feature type="region of interest" description="Disordered" evidence="12">
    <location>
        <begin position="1"/>
        <end position="21"/>
    </location>
</feature>
<dbReference type="RefSeq" id="WP_163896354.1">
    <property type="nucleotide sequence ID" value="NZ_JAAFYS010000004.1"/>
</dbReference>
<evidence type="ECO:0000256" key="9">
    <source>
        <dbReference type="ARBA" id="ARBA00023136"/>
    </source>
</evidence>
<evidence type="ECO:0000256" key="5">
    <source>
        <dbReference type="ARBA" id="ARBA00022692"/>
    </source>
</evidence>
<evidence type="ECO:0000256" key="11">
    <source>
        <dbReference type="HAMAP-Rule" id="MF_00766"/>
    </source>
</evidence>
<proteinExistence type="inferred from homology"/>
<evidence type="ECO:0000256" key="3">
    <source>
        <dbReference type="ARBA" id="ARBA00022676"/>
    </source>
</evidence>
<keyword evidence="2 11" id="KW-0997">Cell inner membrane</keyword>
<comment type="function">
    <text evidence="11">Peptidoglycan polymerase that catalyzes glycan chain elongation from lipid-linked precursors.</text>
</comment>
<comment type="pathway">
    <text evidence="11">Cell wall biogenesis; peptidoglycan biosynthesis.</text>
</comment>
<evidence type="ECO:0000259" key="13">
    <source>
        <dbReference type="Pfam" id="PF00912"/>
    </source>
</evidence>
<dbReference type="AlphaFoldDB" id="A0A6B2JWM4"/>
<evidence type="ECO:0000256" key="12">
    <source>
        <dbReference type="SAM" id="MobiDB-lite"/>
    </source>
</evidence>
<feature type="domain" description="Glycosyl transferase family 51" evidence="13">
    <location>
        <begin position="76"/>
        <end position="233"/>
    </location>
</feature>
<dbReference type="GO" id="GO:0009274">
    <property type="term" value="C:peptidoglycan-based cell wall"/>
    <property type="evidence" value="ECO:0007669"/>
    <property type="project" value="InterPro"/>
</dbReference>